<dbReference type="PANTHER" id="PTHR33886">
    <property type="entry name" value="UNSATURATED RHAMNOGALACTURONAN HYDROLASE (EUROFUNG)"/>
    <property type="match status" value="1"/>
</dbReference>
<dbReference type="GO" id="GO:0005975">
    <property type="term" value="P:carbohydrate metabolic process"/>
    <property type="evidence" value="ECO:0007669"/>
    <property type="project" value="InterPro"/>
</dbReference>
<feature type="signal peptide" evidence="2">
    <location>
        <begin position="1"/>
        <end position="24"/>
    </location>
</feature>
<keyword evidence="4" id="KW-1185">Reference proteome</keyword>
<accession>A0A0B3Y5Z1</accession>
<reference evidence="3 4" key="1">
    <citation type="submission" date="2014-12" db="EMBL/GenBank/DDBJ databases">
        <title>Genome sequencing of Alteromonas marina AD001.</title>
        <authorList>
            <person name="Adrian T.G.S."/>
            <person name="Chan K.G."/>
        </authorList>
    </citation>
    <scope>NUCLEOTIDE SEQUENCE [LARGE SCALE GENOMIC DNA]</scope>
    <source>
        <strain evidence="3 4">AD001</strain>
    </source>
</reference>
<gene>
    <name evidence="3" type="ORF">RJ41_02425</name>
</gene>
<dbReference type="Proteomes" id="UP000031197">
    <property type="component" value="Unassembled WGS sequence"/>
</dbReference>
<dbReference type="Gene3D" id="1.50.10.10">
    <property type="match status" value="1"/>
</dbReference>
<protein>
    <submittedName>
        <fullName evidence="3">Glycosyl hydrolase family 88</fullName>
    </submittedName>
</protein>
<dbReference type="SUPFAM" id="SSF48208">
    <property type="entry name" value="Six-hairpin glycosidases"/>
    <property type="match status" value="1"/>
</dbReference>
<evidence type="ECO:0000256" key="2">
    <source>
        <dbReference type="SAM" id="SignalP"/>
    </source>
</evidence>
<dbReference type="OrthoDB" id="6381507at2"/>
<keyword evidence="2" id="KW-0732">Signal</keyword>
<evidence type="ECO:0000256" key="1">
    <source>
        <dbReference type="ARBA" id="ARBA00022801"/>
    </source>
</evidence>
<dbReference type="InterPro" id="IPR012341">
    <property type="entry name" value="6hp_glycosidase-like_sf"/>
</dbReference>
<dbReference type="AlphaFoldDB" id="A0A0B3Y5Z1"/>
<feature type="chain" id="PRO_5002084717" evidence="2">
    <location>
        <begin position="25"/>
        <end position="401"/>
    </location>
</feature>
<dbReference type="RefSeq" id="WP_014976840.1">
    <property type="nucleotide sequence ID" value="NZ_JWLW01000003.1"/>
</dbReference>
<dbReference type="InterPro" id="IPR052043">
    <property type="entry name" value="PolySaccharide_Degr_Enz"/>
</dbReference>
<keyword evidence="1 3" id="KW-0378">Hydrolase</keyword>
<organism evidence="3 4">
    <name type="scientific">Alteromonas marina</name>
    <dbReference type="NCBI Taxonomy" id="203795"/>
    <lineage>
        <taxon>Bacteria</taxon>
        <taxon>Pseudomonadati</taxon>
        <taxon>Pseudomonadota</taxon>
        <taxon>Gammaproteobacteria</taxon>
        <taxon>Alteromonadales</taxon>
        <taxon>Alteromonadaceae</taxon>
        <taxon>Alteromonas/Salinimonas group</taxon>
        <taxon>Alteromonas</taxon>
    </lineage>
</organism>
<dbReference type="InterPro" id="IPR008928">
    <property type="entry name" value="6-hairpin_glycosidase_sf"/>
</dbReference>
<evidence type="ECO:0000313" key="3">
    <source>
        <dbReference type="EMBL" id="KHT57511.1"/>
    </source>
</evidence>
<name>A0A0B3Y5Z1_9ALTE</name>
<dbReference type="InterPro" id="IPR010905">
    <property type="entry name" value="Glyco_hydro_88"/>
</dbReference>
<dbReference type="GO" id="GO:0016787">
    <property type="term" value="F:hydrolase activity"/>
    <property type="evidence" value="ECO:0007669"/>
    <property type="project" value="UniProtKB-KW"/>
</dbReference>
<dbReference type="PANTHER" id="PTHR33886:SF8">
    <property type="entry name" value="UNSATURATED RHAMNOGALACTURONAN HYDROLASE (EUROFUNG)"/>
    <property type="match status" value="1"/>
</dbReference>
<dbReference type="Pfam" id="PF07470">
    <property type="entry name" value="Glyco_hydro_88"/>
    <property type="match status" value="1"/>
</dbReference>
<comment type="caution">
    <text evidence="3">The sequence shown here is derived from an EMBL/GenBank/DDBJ whole genome shotgun (WGS) entry which is preliminary data.</text>
</comment>
<proteinExistence type="predicted"/>
<dbReference type="EMBL" id="JWLW01000003">
    <property type="protein sequence ID" value="KHT57511.1"/>
    <property type="molecule type" value="Genomic_DNA"/>
</dbReference>
<sequence length="401" mass="45812">MLKGILRAASVVACTAFVSSAANANDWVQMPLDNTQSWSMRMIESEMVRFPEAWQIDWDEKPQWDYVHGLNLLAITEVYQDTKDPRLLSYVKGYYDMLVQQDGSIKTYDINKFNIDMVNPGKVLFFLYEETGNPKYKKAADLLRTQLTTHPRTEQGGFWHKKRYPDQMWLDGLYMGAPFYAEYIVKYGDMKELDDVFLQFELIEEHLYDEKTGLPLHGWDASKKQKWADKETGLSQHHWSRSLGWYAMAMVDVLEVVPAEHPKTPWLQGRFKAFIDATLTYQHNSGTWYQVTDLGSREGNYLEASGTAMLTYAMAKGASLKFLPEEYKAHAEKGFAGLLDQMISVNPETNVISLEQVCAVAGLGGNPYRDGSFDYYMSEPIRANDAKGVGPFILAAHYLNK</sequence>
<evidence type="ECO:0000313" key="4">
    <source>
        <dbReference type="Proteomes" id="UP000031197"/>
    </source>
</evidence>